<name>A0ACC2UY12_9TREE</name>
<evidence type="ECO:0000313" key="2">
    <source>
        <dbReference type="Proteomes" id="UP001230649"/>
    </source>
</evidence>
<reference evidence="1" key="1">
    <citation type="submission" date="2023-04" db="EMBL/GenBank/DDBJ databases">
        <title>Draft Genome sequencing of Naganishia species isolated from polar environments using Oxford Nanopore Technology.</title>
        <authorList>
            <person name="Leo P."/>
            <person name="Venkateswaran K."/>
        </authorList>
    </citation>
    <scope>NUCLEOTIDE SEQUENCE</scope>
    <source>
        <strain evidence="1">MNA-CCFEE 5262</strain>
    </source>
</reference>
<sequence>MASDARNESTRPSFRYDTLLESERLRSIFHRLPLQVIEDTIVRYGDEPPVEIMKRLRVANDGVPYRAPGTRSIIFASRAAPVKNVYGMRMTVKKEQPHADEASRNSGWFMESFIDRPCRNCPALHRPPANMPLERTVQSHEHLRFVTCIGKTLHSLGLEGHFFTLFLHKQSSNRQTSKQVSSIKSTPILVNKSTPIVNPHNISNHSAAFQWRRCTTHHPTERSRSKQDSSLSNLDKRTPSTPPQPGTYTNTTPSSITKPNSFSIYRDKLAAHESRRTKSRPADVRSYEASQVAAQLKRMDMQRKTRVAEVKGGRMEGVEIAAKGGKSGNPGSSVVARGEKEGKGRSESGNAGSTSRSKVSEDSTKIDKKDRDAKQTQQKSSKLPEQVDASGPSASGNANTVQANKAKEMGQAKQTSTPKQFKRHNPPNKSLPANPEAMRSKQVKFHPFNSILSCMTTLANKSSK</sequence>
<organism evidence="1 2">
    <name type="scientific">Naganishia adeliensis</name>
    <dbReference type="NCBI Taxonomy" id="92952"/>
    <lineage>
        <taxon>Eukaryota</taxon>
        <taxon>Fungi</taxon>
        <taxon>Dikarya</taxon>
        <taxon>Basidiomycota</taxon>
        <taxon>Agaricomycotina</taxon>
        <taxon>Tremellomycetes</taxon>
        <taxon>Filobasidiales</taxon>
        <taxon>Filobasidiaceae</taxon>
        <taxon>Naganishia</taxon>
    </lineage>
</organism>
<evidence type="ECO:0000313" key="1">
    <source>
        <dbReference type="EMBL" id="KAJ9091975.1"/>
    </source>
</evidence>
<proteinExistence type="predicted"/>
<dbReference type="Proteomes" id="UP001230649">
    <property type="component" value="Unassembled WGS sequence"/>
</dbReference>
<gene>
    <name evidence="1" type="ORF">QFC20_007486</name>
</gene>
<dbReference type="EMBL" id="JASBWS010000186">
    <property type="protein sequence ID" value="KAJ9091975.1"/>
    <property type="molecule type" value="Genomic_DNA"/>
</dbReference>
<accession>A0ACC2UY12</accession>
<comment type="caution">
    <text evidence="1">The sequence shown here is derived from an EMBL/GenBank/DDBJ whole genome shotgun (WGS) entry which is preliminary data.</text>
</comment>
<protein>
    <submittedName>
        <fullName evidence="1">Uncharacterized protein</fullName>
    </submittedName>
</protein>
<keyword evidence="2" id="KW-1185">Reference proteome</keyword>